<keyword evidence="2" id="KW-1185">Reference proteome</keyword>
<dbReference type="STRING" id="397948.Cmaq_1312"/>
<dbReference type="PANTHER" id="PTHR37460:SF1">
    <property type="entry name" value="ENDONUCLEASE III"/>
    <property type="match status" value="1"/>
</dbReference>
<protein>
    <recommendedName>
        <fullName evidence="3">GIY-YIG domain-containing protein</fullName>
    </recommendedName>
</protein>
<evidence type="ECO:0008006" key="3">
    <source>
        <dbReference type="Google" id="ProtNLM"/>
    </source>
</evidence>
<dbReference type="KEGG" id="cma:Cmaq_1312"/>
<accession>A8M8S0</accession>
<dbReference type="Pfam" id="PF01986">
    <property type="entry name" value="DUF123"/>
    <property type="match status" value="1"/>
</dbReference>
<gene>
    <name evidence="1" type="ordered locus">Cmaq_1312</name>
</gene>
<dbReference type="Proteomes" id="UP000001137">
    <property type="component" value="Chromosome"/>
</dbReference>
<evidence type="ECO:0000313" key="1">
    <source>
        <dbReference type="EMBL" id="ABW02139.1"/>
    </source>
</evidence>
<organism evidence="1 2">
    <name type="scientific">Caldivirga maquilingensis (strain ATCC 700844 / DSM 13496 / JCM 10307 / IC-167)</name>
    <dbReference type="NCBI Taxonomy" id="397948"/>
    <lineage>
        <taxon>Archaea</taxon>
        <taxon>Thermoproteota</taxon>
        <taxon>Thermoprotei</taxon>
        <taxon>Thermoproteales</taxon>
        <taxon>Thermoproteaceae</taxon>
        <taxon>Caldivirga</taxon>
    </lineage>
</organism>
<dbReference type="CDD" id="cd10441">
    <property type="entry name" value="GIY-YIG_COG1833"/>
    <property type="match status" value="1"/>
</dbReference>
<name>A8M8S0_CALMQ</name>
<evidence type="ECO:0000313" key="2">
    <source>
        <dbReference type="Proteomes" id="UP000001137"/>
    </source>
</evidence>
<dbReference type="EMBL" id="CP000852">
    <property type="protein sequence ID" value="ABW02139.1"/>
    <property type="molecule type" value="Genomic_DNA"/>
</dbReference>
<sequence>MRCVVDFNELSVERGTYVLILKVSAPVSVKVASLGWVTLSEGYYAYVGSAKVGVKTRVGRHLRLVRLKTGKLRWHLDYILVNNSVEPYSIIYVNESFIEHEVAQALLECRDTEVAARGFGSSDCNCVSHFFKLKTNQDPSLLVASLIRRMGYTPCVLRLNSM</sequence>
<dbReference type="InterPro" id="IPR002837">
    <property type="entry name" value="DUF123"/>
</dbReference>
<dbReference type="AlphaFoldDB" id="A8M8S0"/>
<dbReference type="PANTHER" id="PTHR37460">
    <property type="entry name" value="ENDONUCLEASE III"/>
    <property type="match status" value="1"/>
</dbReference>
<dbReference type="HOGENOM" id="CLU_115699_0_0_2"/>
<reference evidence="1 2" key="1">
    <citation type="submission" date="2007-10" db="EMBL/GenBank/DDBJ databases">
        <title>Complete sequence of Caldivirga maquilingensis IC-167.</title>
        <authorList>
            <consortium name="US DOE Joint Genome Institute"/>
            <person name="Copeland A."/>
            <person name="Lucas S."/>
            <person name="Lapidus A."/>
            <person name="Barry K."/>
            <person name="Glavina del Rio T."/>
            <person name="Dalin E."/>
            <person name="Tice H."/>
            <person name="Pitluck S."/>
            <person name="Saunders E."/>
            <person name="Brettin T."/>
            <person name="Bruce D."/>
            <person name="Detter J.C."/>
            <person name="Han C."/>
            <person name="Schmutz J."/>
            <person name="Larimer F."/>
            <person name="Land M."/>
            <person name="Hauser L."/>
            <person name="Kyrpides N."/>
            <person name="Ivanova N."/>
            <person name="Biddle J.F."/>
            <person name="Zhang Z."/>
            <person name="Fitz-Gibbon S.T."/>
            <person name="Lowe T.M."/>
            <person name="Saltikov C."/>
            <person name="House C.H."/>
            <person name="Richardson P."/>
        </authorList>
    </citation>
    <scope>NUCLEOTIDE SEQUENCE [LARGE SCALE GENOMIC DNA]</scope>
    <source>
        <strain evidence="2">ATCC 700844 / DSM 13496 / JCM 10307 / IC-167</strain>
    </source>
</reference>
<proteinExistence type="predicted"/>
<dbReference type="eggNOG" id="arCOG00463">
    <property type="taxonomic scope" value="Archaea"/>
</dbReference>